<dbReference type="Pfam" id="PF10551">
    <property type="entry name" value="MULE"/>
    <property type="match status" value="1"/>
</dbReference>
<dbReference type="PANTHER" id="PTHR47718:SF15">
    <property type="entry name" value="PROTEIN FAR1-RELATED SEQUENCE 5-LIKE"/>
    <property type="match status" value="1"/>
</dbReference>
<dbReference type="InterPro" id="IPR018289">
    <property type="entry name" value="MULE_transposase_dom"/>
</dbReference>
<evidence type="ECO:0000256" key="3">
    <source>
        <dbReference type="ARBA" id="ARBA00022622"/>
    </source>
</evidence>
<dbReference type="Pfam" id="PF07983">
    <property type="entry name" value="X8"/>
    <property type="match status" value="1"/>
</dbReference>
<dbReference type="GO" id="GO:0009506">
    <property type="term" value="C:plasmodesma"/>
    <property type="evidence" value="ECO:0007669"/>
    <property type="project" value="UniProtKB-ARBA"/>
</dbReference>
<dbReference type="InterPro" id="IPR012946">
    <property type="entry name" value="X8"/>
</dbReference>
<evidence type="ECO:0000256" key="2">
    <source>
        <dbReference type="ARBA" id="ARBA00022475"/>
    </source>
</evidence>
<keyword evidence="6" id="KW-1015">Disulfide bond</keyword>
<dbReference type="Proteomes" id="UP000436088">
    <property type="component" value="Unassembled WGS sequence"/>
</dbReference>
<accession>A0A6A3CE32</accession>
<keyword evidence="8" id="KW-0449">Lipoprotein</keyword>
<reference evidence="12" key="1">
    <citation type="submission" date="2019-09" db="EMBL/GenBank/DDBJ databases">
        <title>Draft genome information of white flower Hibiscus syriacus.</title>
        <authorList>
            <person name="Kim Y.-M."/>
        </authorList>
    </citation>
    <scope>NUCLEOTIDE SEQUENCE [LARGE SCALE GENOMIC DNA]</scope>
    <source>
        <strain evidence="12">YM2019G1</strain>
    </source>
</reference>
<gene>
    <name evidence="12" type="ORF">F3Y22_tig00008843pilonHSYRG00017</name>
</gene>
<dbReference type="SMART" id="SM00768">
    <property type="entry name" value="X8"/>
    <property type="match status" value="1"/>
</dbReference>
<evidence type="ECO:0000256" key="4">
    <source>
        <dbReference type="ARBA" id="ARBA00022729"/>
    </source>
</evidence>
<keyword evidence="2" id="KW-1003">Cell membrane</keyword>
<sequence>MDSSAIFSKIFLLFCLLLFPGPSDTRKINIYSNEKDITTPIATIPIMIPATSSTPVWNPTSNPDSATSPITTAPPMTVVPTTTTTRGGGGSWCVASQSASQSALQAGLDYACGSGGADCAAVQPGGGCYNPNTIHAHASYAFNSYFRKNPVPSSCNFGGAAVTTSIDPSSGTCQYQSTSTTSSILNTTNSNGSNVFGAVPYYPSPPMATAIRLKPPGQLLFTAVACLVDGRRGSGSTPSWGSVRAGAIVERRHRSAKHVQNEPSFTYPSTPGALNLHNKIFAMDNTDVDNVKPTEECHEVHNVDESDRLVGQLFCSRDQAWHFYKGFAREHGFSARKGTTRLDVEGNVKTQEFCCSKEGFRVSKVNTVDRQRAHTPVTRTGCKARVVVTATNTNDQWVISKSDQKHNHALCTSAMTPFMRSNRAVSKADIDEATTLKEVGVGTSQVMNYLTQQAGGYHNVGFTHKDLYNALQRGKAKEIVDGDVNALIAYFDYKKHDDPGFFMTYSVDESGALYNLIWSDSTSRSDYTCFGDVIAFDTTYKDNLYGRPIMPIVGVNHHHNTIVFATAIIADETSQSFEWVLQNFLEAMMNKSPISVVTDGDRAMQRAIKSVIPYAKHRLCSWHLSRNAQANIGDPKFTAAFSKCMASWWTTKEFDIQWRSIVSEFNVQKHPWVIEKGNTRHLWAQAYLTGHFFANIRSTQRCESMNASLAIALKHKKTYLDVVRAIEDGISRMRMNELKADYLSSHTKPFQITKLVDLESHAAAIFTRESFRVFQDELTRETLYRIEAEIKSLSDEYRWTSVSPSTSHFEAIGLHIFARTLIQSRWTNDAKASAPSYVDLNVSPEVMQMARFAALRSTSSRLCYIASKTDESFKTARDEMKKLIEELENSFGLNHSVNQSIVVNNVRDPQRKQRKRKEVPKNKVEKQIRRCGYCNGEGHNKLTCPQVKLSLSTSTQPTSTDFFEDGME</sequence>
<evidence type="ECO:0000256" key="5">
    <source>
        <dbReference type="ARBA" id="ARBA00023136"/>
    </source>
</evidence>
<evidence type="ECO:0000313" key="13">
    <source>
        <dbReference type="Proteomes" id="UP000436088"/>
    </source>
</evidence>
<feature type="signal peptide" evidence="10">
    <location>
        <begin position="1"/>
        <end position="25"/>
    </location>
</feature>
<evidence type="ECO:0000259" key="11">
    <source>
        <dbReference type="SMART" id="SM00768"/>
    </source>
</evidence>
<dbReference type="Pfam" id="PF03101">
    <property type="entry name" value="FAR1"/>
    <property type="match status" value="1"/>
</dbReference>
<feature type="compositionally biased region" description="Polar residues" evidence="9">
    <location>
        <begin position="55"/>
        <end position="68"/>
    </location>
</feature>
<evidence type="ECO:0000256" key="1">
    <source>
        <dbReference type="ARBA" id="ARBA00004609"/>
    </source>
</evidence>
<feature type="domain" description="X8" evidence="11">
    <location>
        <begin position="91"/>
        <end position="175"/>
    </location>
</feature>
<keyword evidence="5" id="KW-0472">Membrane</keyword>
<name>A0A6A3CE32_HIBSY</name>
<feature type="chain" id="PRO_5025561870" description="X8 domain-containing protein" evidence="10">
    <location>
        <begin position="26"/>
        <end position="968"/>
    </location>
</feature>
<keyword evidence="13" id="KW-1185">Reference proteome</keyword>
<organism evidence="12 13">
    <name type="scientific">Hibiscus syriacus</name>
    <name type="common">Rose of Sharon</name>
    <dbReference type="NCBI Taxonomy" id="106335"/>
    <lineage>
        <taxon>Eukaryota</taxon>
        <taxon>Viridiplantae</taxon>
        <taxon>Streptophyta</taxon>
        <taxon>Embryophyta</taxon>
        <taxon>Tracheophyta</taxon>
        <taxon>Spermatophyta</taxon>
        <taxon>Magnoliopsida</taxon>
        <taxon>eudicotyledons</taxon>
        <taxon>Gunneridae</taxon>
        <taxon>Pentapetalae</taxon>
        <taxon>rosids</taxon>
        <taxon>malvids</taxon>
        <taxon>Malvales</taxon>
        <taxon>Malvaceae</taxon>
        <taxon>Malvoideae</taxon>
        <taxon>Hibiscus</taxon>
    </lineage>
</organism>
<evidence type="ECO:0000256" key="8">
    <source>
        <dbReference type="ARBA" id="ARBA00023288"/>
    </source>
</evidence>
<dbReference type="Gene3D" id="1.20.58.1040">
    <property type="match status" value="1"/>
</dbReference>
<dbReference type="GO" id="GO:0098552">
    <property type="term" value="C:side of membrane"/>
    <property type="evidence" value="ECO:0007669"/>
    <property type="project" value="UniProtKB-KW"/>
</dbReference>
<evidence type="ECO:0000256" key="6">
    <source>
        <dbReference type="ARBA" id="ARBA00023157"/>
    </source>
</evidence>
<keyword evidence="7" id="KW-0325">Glycoprotein</keyword>
<dbReference type="FunFam" id="1.20.58.1040:FF:000001">
    <property type="entry name" value="Glucan endo-1,3-beta-glucosidase 4"/>
    <property type="match status" value="1"/>
</dbReference>
<comment type="caution">
    <text evidence="12">The sequence shown here is derived from an EMBL/GenBank/DDBJ whole genome shotgun (WGS) entry which is preliminary data.</text>
</comment>
<comment type="subcellular location">
    <subcellularLocation>
        <location evidence="1">Cell membrane</location>
        <topology evidence="1">Lipid-anchor</topology>
        <topology evidence="1">GPI-anchor</topology>
    </subcellularLocation>
</comment>
<feature type="region of interest" description="Disordered" evidence="9">
    <location>
        <begin position="55"/>
        <end position="77"/>
    </location>
</feature>
<evidence type="ECO:0000256" key="9">
    <source>
        <dbReference type="SAM" id="MobiDB-lite"/>
    </source>
</evidence>
<dbReference type="GO" id="GO:0005886">
    <property type="term" value="C:plasma membrane"/>
    <property type="evidence" value="ECO:0007669"/>
    <property type="project" value="UniProtKB-SubCell"/>
</dbReference>
<dbReference type="InterPro" id="IPR004330">
    <property type="entry name" value="FAR1_DNA_bnd_dom"/>
</dbReference>
<dbReference type="EMBL" id="VEPZ02000424">
    <property type="protein sequence ID" value="KAE8725399.1"/>
    <property type="molecule type" value="Genomic_DNA"/>
</dbReference>
<keyword evidence="3" id="KW-0336">GPI-anchor</keyword>
<protein>
    <recommendedName>
        <fullName evidence="11">X8 domain-containing protein</fullName>
    </recommendedName>
</protein>
<evidence type="ECO:0000256" key="7">
    <source>
        <dbReference type="ARBA" id="ARBA00023180"/>
    </source>
</evidence>
<evidence type="ECO:0000256" key="10">
    <source>
        <dbReference type="SAM" id="SignalP"/>
    </source>
</evidence>
<proteinExistence type="predicted"/>
<evidence type="ECO:0000313" key="12">
    <source>
        <dbReference type="EMBL" id="KAE8725399.1"/>
    </source>
</evidence>
<dbReference type="AlphaFoldDB" id="A0A6A3CE32"/>
<keyword evidence="4 10" id="KW-0732">Signal</keyword>
<dbReference type="PANTHER" id="PTHR47718">
    <property type="entry name" value="OS01G0519700 PROTEIN"/>
    <property type="match status" value="1"/>
</dbReference>